<feature type="domain" description="Methyltransferase type 11" evidence="1">
    <location>
        <begin position="48"/>
        <end position="139"/>
    </location>
</feature>
<dbReference type="SUPFAM" id="SSF53335">
    <property type="entry name" value="S-adenosyl-L-methionine-dependent methyltransferases"/>
    <property type="match status" value="1"/>
</dbReference>
<dbReference type="PANTHER" id="PTHR43591">
    <property type="entry name" value="METHYLTRANSFERASE"/>
    <property type="match status" value="1"/>
</dbReference>
<comment type="caution">
    <text evidence="2">The sequence shown here is derived from an EMBL/GenBank/DDBJ whole genome shotgun (WGS) entry which is preliminary data.</text>
</comment>
<protein>
    <submittedName>
        <fullName evidence="2">SAM-dependent methyltransferase</fullName>
    </submittedName>
</protein>
<keyword evidence="3" id="KW-1185">Reference proteome</keyword>
<dbReference type="GO" id="GO:0032259">
    <property type="term" value="P:methylation"/>
    <property type="evidence" value="ECO:0007669"/>
    <property type="project" value="UniProtKB-KW"/>
</dbReference>
<sequence>MTNDTDRKRDVANAFGGAADGYLEGDVLKRGADLERLVDWCSDATCALDVATGAGHVAGSLAEAGVSRVVAADLSPEMVATATTEYDGLEGAVVDAEGLPVATDSVDAVTCRFAAHHFPDPEAFLAEVERVLAPGGVLALEDLCVPADPELAAYVNRIERLRDSSHVATYALTQWRDWFAATGLTVETVHETSRRLEVDAWLDRMDVSADDRRRIRALLADAPTALEDAFEFRYEPAGNGDERLASYRTGVVLLRVTA</sequence>
<evidence type="ECO:0000313" key="3">
    <source>
        <dbReference type="Proteomes" id="UP000219689"/>
    </source>
</evidence>
<dbReference type="InterPro" id="IPR029063">
    <property type="entry name" value="SAM-dependent_MTases_sf"/>
</dbReference>
<name>A0A2A5QY67_9EURY</name>
<dbReference type="Gene3D" id="3.40.50.150">
    <property type="entry name" value="Vaccinia Virus protein VP39"/>
    <property type="match status" value="1"/>
</dbReference>
<gene>
    <name evidence="2" type="ORF">CP557_15355</name>
</gene>
<dbReference type="PANTHER" id="PTHR43591:SF24">
    <property type="entry name" value="2-METHOXY-6-POLYPRENYL-1,4-BENZOQUINOL METHYLASE, MITOCHONDRIAL"/>
    <property type="match status" value="1"/>
</dbReference>
<dbReference type="InterPro" id="IPR013216">
    <property type="entry name" value="Methyltransf_11"/>
</dbReference>
<dbReference type="GO" id="GO:0008757">
    <property type="term" value="F:S-adenosylmethionine-dependent methyltransferase activity"/>
    <property type="evidence" value="ECO:0007669"/>
    <property type="project" value="InterPro"/>
</dbReference>
<organism evidence="2 3">
    <name type="scientific">Natrinema ejinorense</name>
    <dbReference type="NCBI Taxonomy" id="373386"/>
    <lineage>
        <taxon>Archaea</taxon>
        <taxon>Methanobacteriati</taxon>
        <taxon>Methanobacteriota</taxon>
        <taxon>Stenosarchaea group</taxon>
        <taxon>Halobacteria</taxon>
        <taxon>Halobacteriales</taxon>
        <taxon>Natrialbaceae</taxon>
        <taxon>Natrinema</taxon>
    </lineage>
</organism>
<accession>A0A2A5QY67</accession>
<dbReference type="Proteomes" id="UP000219689">
    <property type="component" value="Unassembled WGS sequence"/>
</dbReference>
<keyword evidence="2" id="KW-0808">Transferase</keyword>
<dbReference type="OrthoDB" id="190449at2157"/>
<dbReference type="RefSeq" id="WP_097380714.1">
    <property type="nucleotide sequence ID" value="NZ_NXNI01000001.1"/>
</dbReference>
<dbReference type="EMBL" id="NXNI01000001">
    <property type="protein sequence ID" value="PCR91780.1"/>
    <property type="molecule type" value="Genomic_DNA"/>
</dbReference>
<keyword evidence="2" id="KW-0489">Methyltransferase</keyword>
<evidence type="ECO:0000259" key="1">
    <source>
        <dbReference type="Pfam" id="PF08241"/>
    </source>
</evidence>
<proteinExistence type="predicted"/>
<dbReference type="AlphaFoldDB" id="A0A2A5QY67"/>
<dbReference type="Pfam" id="PF08241">
    <property type="entry name" value="Methyltransf_11"/>
    <property type="match status" value="1"/>
</dbReference>
<evidence type="ECO:0000313" key="2">
    <source>
        <dbReference type="EMBL" id="PCR91780.1"/>
    </source>
</evidence>
<reference evidence="2 3" key="1">
    <citation type="submission" date="2017-09" db="EMBL/GenBank/DDBJ databases">
        <title>Genome sequences of Natrinema ejinorence JCM 13890T.</title>
        <authorList>
            <person name="Roh S.W."/>
            <person name="Kim Y.B."/>
            <person name="Kim J.Y."/>
        </authorList>
    </citation>
    <scope>NUCLEOTIDE SEQUENCE [LARGE SCALE GENOMIC DNA]</scope>
    <source>
        <strain evidence="2 3">JCM 13890</strain>
    </source>
</reference>
<dbReference type="CDD" id="cd02440">
    <property type="entry name" value="AdoMet_MTases"/>
    <property type="match status" value="1"/>
</dbReference>